<feature type="transmembrane region" description="Helical" evidence="6">
    <location>
        <begin position="12"/>
        <end position="36"/>
    </location>
</feature>
<dbReference type="PANTHER" id="PTHR23513:SF6">
    <property type="entry name" value="MAJOR FACILITATOR SUPERFAMILY ASSOCIATED DOMAIN-CONTAINING PROTEIN"/>
    <property type="match status" value="1"/>
</dbReference>
<evidence type="ECO:0000256" key="3">
    <source>
        <dbReference type="ARBA" id="ARBA00022692"/>
    </source>
</evidence>
<feature type="transmembrane region" description="Helical" evidence="6">
    <location>
        <begin position="370"/>
        <end position="398"/>
    </location>
</feature>
<evidence type="ECO:0000313" key="8">
    <source>
        <dbReference type="Proteomes" id="UP000293764"/>
    </source>
</evidence>
<gene>
    <name evidence="7" type="ORF">EUA98_18150</name>
</gene>
<keyword evidence="2" id="KW-1003">Cell membrane</keyword>
<accession>A0A4Q5MVC8</accession>
<keyword evidence="4 6" id="KW-1133">Transmembrane helix</keyword>
<feature type="transmembrane region" description="Helical" evidence="6">
    <location>
        <begin position="346"/>
        <end position="364"/>
    </location>
</feature>
<dbReference type="OrthoDB" id="4368225at2"/>
<sequence length="436" mass="45092">MIRALGNPTYRRLFLAQVVALAGTGLATVALGLLAYDLAGSRAGAVLGTAFAIKMVAYVFVAPLAQALVSRLPRRAVMVGAGVLRLGVAFTLPFVGEIWQVYVLIFVLQAASATFTPTFQSVIPDVLPDERDFTSALSLSRLAYDLESVLSPVIAGALLLFIPASALFFGTAVGFAGSAVLVAATLVPRRFAAPEAAPMAFGTRVQHGIRLFISTRQLRPVLALNLVVAAAGAFVIVQTVVIVRSTFEQGDVLVPVLLAVNGAGSMVAALLLTRVLERATERRVMLTGAWLLTAAMMLVPIALSTGPATGGLVLVAALWFAAGLGWSAAETPVGRLIRRHVRPDELPAAFAAQFSLSHACWLLTYPLAGWLGVVGLVPTSITLAVIAAGATVTAMVLWPTGTGGVLRPGPAADIAHDSAPVAATTLVTAPAPTAVP</sequence>
<comment type="subcellular location">
    <subcellularLocation>
        <location evidence="1">Cell membrane</location>
        <topology evidence="1">Multi-pass membrane protein</topology>
    </subcellularLocation>
</comment>
<dbReference type="SUPFAM" id="SSF103473">
    <property type="entry name" value="MFS general substrate transporter"/>
    <property type="match status" value="1"/>
</dbReference>
<comment type="caution">
    <text evidence="7">The sequence shown here is derived from an EMBL/GenBank/DDBJ whole genome shotgun (WGS) entry which is preliminary data.</text>
</comment>
<feature type="transmembrane region" description="Helical" evidence="6">
    <location>
        <begin position="42"/>
        <end position="64"/>
    </location>
</feature>
<dbReference type="PANTHER" id="PTHR23513">
    <property type="entry name" value="INTEGRAL MEMBRANE EFFLUX PROTEIN-RELATED"/>
    <property type="match status" value="1"/>
</dbReference>
<evidence type="ECO:0000256" key="1">
    <source>
        <dbReference type="ARBA" id="ARBA00004651"/>
    </source>
</evidence>
<evidence type="ECO:0000256" key="2">
    <source>
        <dbReference type="ARBA" id="ARBA00022475"/>
    </source>
</evidence>
<feature type="transmembrane region" description="Helical" evidence="6">
    <location>
        <begin position="309"/>
        <end position="326"/>
    </location>
</feature>
<dbReference type="Gene3D" id="1.20.1250.20">
    <property type="entry name" value="MFS general substrate transporter like domains"/>
    <property type="match status" value="1"/>
</dbReference>
<evidence type="ECO:0000313" key="7">
    <source>
        <dbReference type="EMBL" id="RYV49552.1"/>
    </source>
</evidence>
<dbReference type="InterPro" id="IPR011701">
    <property type="entry name" value="MFS"/>
</dbReference>
<keyword evidence="8" id="KW-1185">Reference proteome</keyword>
<dbReference type="EMBL" id="SDWW01000065">
    <property type="protein sequence ID" value="RYV49552.1"/>
    <property type="molecule type" value="Genomic_DNA"/>
</dbReference>
<dbReference type="Proteomes" id="UP000293764">
    <property type="component" value="Unassembled WGS sequence"/>
</dbReference>
<evidence type="ECO:0000256" key="5">
    <source>
        <dbReference type="ARBA" id="ARBA00023136"/>
    </source>
</evidence>
<protein>
    <submittedName>
        <fullName evidence="7">MFS transporter</fullName>
    </submittedName>
</protein>
<dbReference type="RefSeq" id="WP_130104106.1">
    <property type="nucleotide sequence ID" value="NZ_SDWW01000065.1"/>
</dbReference>
<proteinExistence type="predicted"/>
<dbReference type="Pfam" id="PF07690">
    <property type="entry name" value="MFS_1"/>
    <property type="match status" value="1"/>
</dbReference>
<dbReference type="InterPro" id="IPR036259">
    <property type="entry name" value="MFS_trans_sf"/>
</dbReference>
<feature type="transmembrane region" description="Helical" evidence="6">
    <location>
        <begin position="168"/>
        <end position="187"/>
    </location>
</feature>
<dbReference type="AlphaFoldDB" id="A0A4Q5MVC8"/>
<dbReference type="GO" id="GO:0022857">
    <property type="term" value="F:transmembrane transporter activity"/>
    <property type="evidence" value="ECO:0007669"/>
    <property type="project" value="InterPro"/>
</dbReference>
<reference evidence="7 8" key="1">
    <citation type="submission" date="2019-01" db="EMBL/GenBank/DDBJ databases">
        <title>Novel species of Cellulomonas.</title>
        <authorList>
            <person name="Liu Q."/>
            <person name="Xin Y.-H."/>
        </authorList>
    </citation>
    <scope>NUCLEOTIDE SEQUENCE [LARGE SCALE GENOMIC DNA]</scope>
    <source>
        <strain evidence="7 8">HLT2-17</strain>
    </source>
</reference>
<dbReference type="CDD" id="cd06173">
    <property type="entry name" value="MFS_MefA_like"/>
    <property type="match status" value="1"/>
</dbReference>
<evidence type="ECO:0000256" key="4">
    <source>
        <dbReference type="ARBA" id="ARBA00022989"/>
    </source>
</evidence>
<dbReference type="GO" id="GO:0005886">
    <property type="term" value="C:plasma membrane"/>
    <property type="evidence" value="ECO:0007669"/>
    <property type="project" value="UniProtKB-SubCell"/>
</dbReference>
<feature type="transmembrane region" description="Helical" evidence="6">
    <location>
        <begin position="253"/>
        <end position="272"/>
    </location>
</feature>
<feature type="transmembrane region" description="Helical" evidence="6">
    <location>
        <begin position="221"/>
        <end position="241"/>
    </location>
</feature>
<organism evidence="7 8">
    <name type="scientific">Pengzhenrongella frigida</name>
    <dbReference type="NCBI Taxonomy" id="1259133"/>
    <lineage>
        <taxon>Bacteria</taxon>
        <taxon>Bacillati</taxon>
        <taxon>Actinomycetota</taxon>
        <taxon>Actinomycetes</taxon>
        <taxon>Micrococcales</taxon>
        <taxon>Pengzhenrongella</taxon>
    </lineage>
</organism>
<keyword evidence="5 6" id="KW-0472">Membrane</keyword>
<keyword evidence="3 6" id="KW-0812">Transmembrane</keyword>
<name>A0A4Q5MVC8_9MICO</name>
<feature type="transmembrane region" description="Helical" evidence="6">
    <location>
        <begin position="284"/>
        <end position="303"/>
    </location>
</feature>
<evidence type="ECO:0000256" key="6">
    <source>
        <dbReference type="SAM" id="Phobius"/>
    </source>
</evidence>